<dbReference type="PANTHER" id="PTHR21974">
    <property type="entry name" value="RE15880P"/>
    <property type="match status" value="1"/>
</dbReference>
<name>A0A4S2DID5_9CLOT</name>
<gene>
    <name evidence="2" type="ORF">E5347_11410</name>
</gene>
<dbReference type="AlphaFoldDB" id="A0A4S2DID5"/>
<dbReference type="EMBL" id="SRYR01000005">
    <property type="protein sequence ID" value="TGY41916.1"/>
    <property type="molecule type" value="Genomic_DNA"/>
</dbReference>
<dbReference type="OrthoDB" id="3540923at2"/>
<evidence type="ECO:0000313" key="3">
    <source>
        <dbReference type="Proteomes" id="UP000306888"/>
    </source>
</evidence>
<reference evidence="2 3" key="1">
    <citation type="submission" date="2019-04" db="EMBL/GenBank/DDBJ databases">
        <title>Microbes associate with the intestines of laboratory mice.</title>
        <authorList>
            <person name="Navarre W."/>
            <person name="Wong E."/>
            <person name="Huang K."/>
            <person name="Tropini C."/>
            <person name="Ng K."/>
            <person name="Yu B."/>
        </authorList>
    </citation>
    <scope>NUCLEOTIDE SEQUENCE [LARGE SCALE GENOMIC DNA]</scope>
    <source>
        <strain evidence="2 3">NM50_B9-20</strain>
    </source>
</reference>
<protein>
    <submittedName>
        <fullName evidence="2">Uncharacterized protein</fullName>
    </submittedName>
</protein>
<evidence type="ECO:0000256" key="1">
    <source>
        <dbReference type="SAM" id="Coils"/>
    </source>
</evidence>
<sequence>MINYKKEFMKLEEEKNTLRKLQSKFSNLEEEISITKGKYNNLKASLANEKKDVDKLESISLSYILHKLKGNMDEKLTKEKYEYLEAQAKFIEVEDYLNRLISNKESLNKEICDIGNIQKKCNELLEKASDYISRLNNEQSQEVTRLQHKIQKLHLEKKEVEEAINEGENLLPTIDNALSSLNSAENWGIYDMIGGGFFATMGKRSNMNDAADSINSIKVILNRYNAELNDLSTNINISLDLDGFSGAMDYLFDNFFTDYIIQNKIESALRSAKVLKYKVIEIQKNLKSQLVNLDFSINSLKKDLEEAIVSAKAQSNINNEE</sequence>
<comment type="caution">
    <text evidence="2">The sequence shown here is derived from an EMBL/GenBank/DDBJ whole genome shotgun (WGS) entry which is preliminary data.</text>
</comment>
<dbReference type="PANTHER" id="PTHR21974:SF2">
    <property type="entry name" value="RE15880P"/>
    <property type="match status" value="1"/>
</dbReference>
<proteinExistence type="predicted"/>
<accession>A0A4S2DID5</accession>
<feature type="coiled-coil region" evidence="1">
    <location>
        <begin position="1"/>
        <end position="59"/>
    </location>
</feature>
<dbReference type="RefSeq" id="WP_136007359.1">
    <property type="nucleotide sequence ID" value="NZ_SRYR01000005.1"/>
</dbReference>
<keyword evidence="3" id="KW-1185">Reference proteome</keyword>
<evidence type="ECO:0000313" key="2">
    <source>
        <dbReference type="EMBL" id="TGY41916.1"/>
    </source>
</evidence>
<keyword evidence="1" id="KW-0175">Coiled coil</keyword>
<feature type="coiled-coil region" evidence="1">
    <location>
        <begin position="121"/>
        <end position="170"/>
    </location>
</feature>
<organism evidence="2 3">
    <name type="scientific">Clostridium sartagoforme</name>
    <dbReference type="NCBI Taxonomy" id="84031"/>
    <lineage>
        <taxon>Bacteria</taxon>
        <taxon>Bacillati</taxon>
        <taxon>Bacillota</taxon>
        <taxon>Clostridia</taxon>
        <taxon>Eubacteriales</taxon>
        <taxon>Clostridiaceae</taxon>
        <taxon>Clostridium</taxon>
    </lineage>
</organism>
<dbReference type="Proteomes" id="UP000306888">
    <property type="component" value="Unassembled WGS sequence"/>
</dbReference>